<dbReference type="GO" id="GO:0005737">
    <property type="term" value="C:cytoplasm"/>
    <property type="evidence" value="ECO:0007669"/>
    <property type="project" value="UniProtKB-SubCell"/>
</dbReference>
<dbReference type="GO" id="GO:0005694">
    <property type="term" value="C:chromosome"/>
    <property type="evidence" value="ECO:0007669"/>
    <property type="project" value="InterPro"/>
</dbReference>
<dbReference type="InterPro" id="IPR024704">
    <property type="entry name" value="SMC"/>
</dbReference>
<dbReference type="FunFam" id="3.40.50.300:FF:000901">
    <property type="entry name" value="Chromosome partition protein Smc"/>
    <property type="match status" value="1"/>
</dbReference>
<feature type="region of interest" description="Disordered" evidence="8">
    <location>
        <begin position="723"/>
        <end position="751"/>
    </location>
</feature>
<dbReference type="GO" id="GO:0006260">
    <property type="term" value="P:DNA replication"/>
    <property type="evidence" value="ECO:0007669"/>
    <property type="project" value="UniProtKB-UniRule"/>
</dbReference>
<keyword evidence="3 7" id="KW-0547">Nucleotide-binding</keyword>
<sequence>MSARFVQLRIAGFKSFAEPISVDILPGLTGIVGPNGCGKSNVVEALRWAMGETSARSLRGGEMDDLIFAGTANRPARNLAEVTLTLENAKGLGPGAFAEVDDLQVTRRAERGSGSDYRLNGKTIRGRDVQTLFADLASGARSSAMVSQGRVAMLVGARPEERRTILEEAAGITGLHARRHEAELKLRATETNLTRAEDLRTQLESRLEGLTGQSEQAARYREISASLRESETSLLALLHARARQQVERAIEATAAARKGLIAAEEAAETSVIGDFEAGKVLPALREAADAARTALERRRVAAEGVAREEERAAETARAAAERLKQSEADRDAALARHSDAQGTLQRLTAEIADTEAATAALPEKQADAERAMATLQTAIAEALETLERATGEASAARARLEQAQTALQSAATRHERLVETRAALEAEFEKLKADLPDAASLTAREEAIVAAVAALVARRAALEEATQRRSDAQLALSIARNAAETARARHTERRTARDGAAARLKTLQQDRDTLSRRKTETETGLVPEEVRAALATALAEAESLRAAAGAALEAAEVERAASGAALVEARARAQEDNTIRAAAADALRAAEAALRRAEQEAATLSRDLQAAIRDEVPDDVLSTAQTARAAEELRLSEIERTLEAADRAQSEATAAVRERDAALGALKAEQTRVRAQAEGLAEALKGGEEHDAGGTPVSDLLSVPDGLEAALAAALAEGLDAPEALTSPNAPRNWRDLPPLAAPPPLPPETTPLASLVTAPDVLARALSLVGLVEEADAERLAPSLAAGQCLVTRAGALWRWDGLHMRAGLPSAAALRLAQRRVLREAEQRLQDLATSLPEAERLAAEAAHAAQDASDAVKAARTTRAAVEAALGKARSQEADVARRHSAAKARLDAVRPQHERAAQAQEAARQTHAEAQQAQNALPDPAALRAAHDGARERDQRAAQAEASSRTERQRAEQALDTARKRAQEAETRHGAAEARLATILPELARLSDEIAAAEAAIIAAESALGEAADPQAAAIALQAAETETRAADAALTEARAATEAAEAASEVARATHRATQERSLELGARISALEPRRAAMEQELAEARDALEAARRNTAASEASAVDPASIDTLRERVTVLRAEEQAARELRATLAAEAGALAARATALRASVAEWTAREGTTRTALNDVEARVQAASGEHATVSALPAEVQRLRESSASALAEAEAVFLAADSARDAAETRIRNAQDERRRAEAALASAREDVLRSEGKSEQARAILDQLLAETPEPPLAPVSDLTESAETSLRRKIARLTREREDMGPVNLRADIEAQEAQTHIDTIQREHGELETAIARLRGSIGALNKEGRERLMAVFTQVDQHFQSLFSRMFGGGRAHLGLVGSDDPLQAGLEIYAQPPGKKLATLSLLSGGEQALTALSLIFAVFRCNPAPICVLDEVDAPLDDANVGRFCALLGDMASEAGTRFLVVTHHQLTMAHMDRLFGVTMQERGVSRVLSVDLERASAMAGSQTREEAHA</sequence>
<comment type="function">
    <text evidence="7">Required for chromosome condensation and partitioning.</text>
</comment>
<comment type="caution">
    <text evidence="10">The sequence shown here is derived from an EMBL/GenBank/DDBJ whole genome shotgun (WGS) entry which is preliminary data.</text>
</comment>
<keyword evidence="6 7" id="KW-0238">DNA-binding</keyword>
<dbReference type="Pfam" id="PF02463">
    <property type="entry name" value="SMC_N"/>
    <property type="match status" value="1"/>
</dbReference>
<comment type="subcellular location">
    <subcellularLocation>
        <location evidence="1 7">Cytoplasm</location>
    </subcellularLocation>
</comment>
<feature type="coiled-coil region" evidence="7">
    <location>
        <begin position="1081"/>
        <end position="1135"/>
    </location>
</feature>
<dbReference type="GO" id="GO:0030261">
    <property type="term" value="P:chromosome condensation"/>
    <property type="evidence" value="ECO:0007669"/>
    <property type="project" value="InterPro"/>
</dbReference>
<comment type="subunit">
    <text evidence="7">Homodimer.</text>
</comment>
<dbReference type="InterPro" id="IPR003395">
    <property type="entry name" value="RecF/RecN/SMC_N"/>
</dbReference>
<feature type="domain" description="SMC hinge" evidence="9">
    <location>
        <begin position="691"/>
        <end position="782"/>
    </location>
</feature>
<dbReference type="STRING" id="1120919.GCA_000429165_00468"/>
<feature type="compositionally biased region" description="Pro residues" evidence="8">
    <location>
        <begin position="740"/>
        <end position="750"/>
    </location>
</feature>
<feature type="compositionally biased region" description="Basic and acidic residues" evidence="8">
    <location>
        <begin position="933"/>
        <end position="944"/>
    </location>
</feature>
<dbReference type="HAMAP" id="MF_01894">
    <property type="entry name" value="Smc_prok"/>
    <property type="match status" value="1"/>
</dbReference>
<feature type="compositionally biased region" description="Basic and acidic residues" evidence="8">
    <location>
        <begin position="952"/>
        <end position="978"/>
    </location>
</feature>
<feature type="compositionally biased region" description="Basic and acidic residues" evidence="8">
    <location>
        <begin position="892"/>
        <end position="904"/>
    </location>
</feature>
<keyword evidence="2 7" id="KW-0963">Cytoplasm</keyword>
<feature type="region of interest" description="Disordered" evidence="8">
    <location>
        <begin position="873"/>
        <end position="978"/>
    </location>
</feature>
<gene>
    <name evidence="7" type="primary">smc</name>
    <name evidence="10" type="ORF">ANI02nite_04610</name>
</gene>
<keyword evidence="5 7" id="KW-0175">Coiled coil</keyword>
<feature type="coiled-coil region" evidence="7">
    <location>
        <begin position="1220"/>
        <end position="1247"/>
    </location>
</feature>
<dbReference type="GO" id="GO:0005524">
    <property type="term" value="F:ATP binding"/>
    <property type="evidence" value="ECO:0007669"/>
    <property type="project" value="UniProtKB-UniRule"/>
</dbReference>
<keyword evidence="11" id="KW-1185">Reference proteome</keyword>
<dbReference type="InterPro" id="IPR010935">
    <property type="entry name" value="SMC_hinge"/>
</dbReference>
<comment type="domain">
    <text evidence="7">Contains large globular domains required for ATP hydrolysis at each terminus and a third globular domain forming a flexible hinge near the middle of the molecule. These domains are separated by coiled-coil structures.</text>
</comment>
<proteinExistence type="inferred from homology"/>
<keyword evidence="4 7" id="KW-0067">ATP-binding</keyword>
<dbReference type="CDD" id="cd03278">
    <property type="entry name" value="ABC_SMC_barmotin"/>
    <property type="match status" value="1"/>
</dbReference>
<organism evidence="10 11">
    <name type="scientific">Acetobacter nitrogenifigens DSM 23921 = NBRC 105050</name>
    <dbReference type="NCBI Taxonomy" id="1120919"/>
    <lineage>
        <taxon>Bacteria</taxon>
        <taxon>Pseudomonadati</taxon>
        <taxon>Pseudomonadota</taxon>
        <taxon>Alphaproteobacteria</taxon>
        <taxon>Acetobacterales</taxon>
        <taxon>Acetobacteraceae</taxon>
        <taxon>Acetobacter</taxon>
    </lineage>
</organism>
<evidence type="ECO:0000256" key="6">
    <source>
        <dbReference type="ARBA" id="ARBA00023125"/>
    </source>
</evidence>
<feature type="binding site" evidence="7">
    <location>
        <begin position="34"/>
        <end position="41"/>
    </location>
    <ligand>
        <name>ATP</name>
        <dbReference type="ChEBI" id="CHEBI:30616"/>
    </ligand>
</feature>
<reference evidence="10 11" key="1">
    <citation type="submission" date="2019-07" db="EMBL/GenBank/DDBJ databases">
        <title>Whole genome shotgun sequence of Acetobacter nitrogenifigens NBRC 105050.</title>
        <authorList>
            <person name="Hosoyama A."/>
            <person name="Uohara A."/>
            <person name="Ohji S."/>
            <person name="Ichikawa N."/>
        </authorList>
    </citation>
    <scope>NUCLEOTIDE SEQUENCE [LARGE SCALE GENOMIC DNA]</scope>
    <source>
        <strain evidence="10 11">NBRC 105050</strain>
    </source>
</reference>
<dbReference type="GO" id="GO:0007062">
    <property type="term" value="P:sister chromatid cohesion"/>
    <property type="evidence" value="ECO:0007669"/>
    <property type="project" value="InterPro"/>
</dbReference>
<evidence type="ECO:0000313" key="11">
    <source>
        <dbReference type="Proteomes" id="UP000321635"/>
    </source>
</evidence>
<dbReference type="GO" id="GO:0016887">
    <property type="term" value="F:ATP hydrolysis activity"/>
    <property type="evidence" value="ECO:0007669"/>
    <property type="project" value="InterPro"/>
</dbReference>
<dbReference type="Gene3D" id="3.40.50.300">
    <property type="entry name" value="P-loop containing nucleotide triphosphate hydrolases"/>
    <property type="match status" value="2"/>
</dbReference>
<protein>
    <recommendedName>
        <fullName evidence="7">Chromosome partition protein Smc</fullName>
    </recommendedName>
</protein>
<comment type="similarity">
    <text evidence="7">Belongs to the SMC family.</text>
</comment>
<feature type="compositionally biased region" description="Low complexity" evidence="8">
    <location>
        <begin position="905"/>
        <end position="922"/>
    </location>
</feature>
<dbReference type="EMBL" id="BJYF01000001">
    <property type="protein sequence ID" value="GEN58577.1"/>
    <property type="molecule type" value="Genomic_DNA"/>
</dbReference>
<dbReference type="GO" id="GO:0003677">
    <property type="term" value="F:DNA binding"/>
    <property type="evidence" value="ECO:0007669"/>
    <property type="project" value="UniProtKB-UniRule"/>
</dbReference>
<dbReference type="InterPro" id="IPR027417">
    <property type="entry name" value="P-loop_NTPase"/>
</dbReference>
<dbReference type="PIRSF" id="PIRSF005719">
    <property type="entry name" value="SMC"/>
    <property type="match status" value="1"/>
</dbReference>
<evidence type="ECO:0000259" key="9">
    <source>
        <dbReference type="SMART" id="SM00968"/>
    </source>
</evidence>
<feature type="compositionally biased region" description="Basic and acidic residues" evidence="8">
    <location>
        <begin position="486"/>
        <end position="497"/>
    </location>
</feature>
<dbReference type="SUPFAM" id="SSF52540">
    <property type="entry name" value="P-loop containing nucleoside triphosphate hydrolases"/>
    <property type="match status" value="1"/>
</dbReference>
<dbReference type="Proteomes" id="UP000321635">
    <property type="component" value="Unassembled WGS sequence"/>
</dbReference>
<dbReference type="SMART" id="SM00968">
    <property type="entry name" value="SMC_hinge"/>
    <property type="match status" value="1"/>
</dbReference>
<dbReference type="InterPro" id="IPR011890">
    <property type="entry name" value="SMC_prok"/>
</dbReference>
<dbReference type="GO" id="GO:0007059">
    <property type="term" value="P:chromosome segregation"/>
    <property type="evidence" value="ECO:0007669"/>
    <property type="project" value="UniProtKB-UniRule"/>
</dbReference>
<evidence type="ECO:0000256" key="8">
    <source>
        <dbReference type="SAM" id="MobiDB-lite"/>
    </source>
</evidence>
<evidence type="ECO:0000256" key="2">
    <source>
        <dbReference type="ARBA" id="ARBA00022490"/>
    </source>
</evidence>
<evidence type="ECO:0000313" key="10">
    <source>
        <dbReference type="EMBL" id="GEN58577.1"/>
    </source>
</evidence>
<feature type="region of interest" description="Disordered" evidence="8">
    <location>
        <begin position="320"/>
        <end position="339"/>
    </location>
</feature>
<evidence type="ECO:0000256" key="5">
    <source>
        <dbReference type="ARBA" id="ARBA00023054"/>
    </source>
</evidence>
<dbReference type="OrthoDB" id="9808768at2"/>
<feature type="region of interest" description="Disordered" evidence="8">
    <location>
        <begin position="485"/>
        <end position="523"/>
    </location>
</feature>
<dbReference type="RefSeq" id="WP_026396692.1">
    <property type="nucleotide sequence ID" value="NZ_AUBI01000001.1"/>
</dbReference>
<accession>A0A511X6K0</accession>
<evidence type="ECO:0000256" key="3">
    <source>
        <dbReference type="ARBA" id="ARBA00022741"/>
    </source>
</evidence>
<dbReference type="PANTHER" id="PTHR43977">
    <property type="entry name" value="STRUCTURAL MAINTENANCE OF CHROMOSOMES PROTEIN 3"/>
    <property type="match status" value="1"/>
</dbReference>
<feature type="compositionally biased region" description="Basic and acidic residues" evidence="8">
    <location>
        <begin position="508"/>
        <end position="521"/>
    </location>
</feature>
<evidence type="ECO:0000256" key="1">
    <source>
        <dbReference type="ARBA" id="ARBA00004496"/>
    </source>
</evidence>
<evidence type="ECO:0000256" key="7">
    <source>
        <dbReference type="HAMAP-Rule" id="MF_01894"/>
    </source>
</evidence>
<name>A0A511X6K0_9PROT</name>
<evidence type="ECO:0000256" key="4">
    <source>
        <dbReference type="ARBA" id="ARBA00022840"/>
    </source>
</evidence>
<feature type="coiled-coil region" evidence="7">
    <location>
        <begin position="179"/>
        <end position="213"/>
    </location>
</feature>